<dbReference type="InterPro" id="IPR040497">
    <property type="entry name" value="Glyco_transf_24"/>
</dbReference>
<evidence type="ECO:0000256" key="10">
    <source>
        <dbReference type="ARBA" id="ARBA00045874"/>
    </source>
</evidence>
<evidence type="ECO:0000256" key="11">
    <source>
        <dbReference type="ARBA" id="ARBA00048456"/>
    </source>
</evidence>
<dbReference type="PANTHER" id="PTHR11226:SF0">
    <property type="entry name" value="UDP-GLUCOSE:GLYCOPROTEIN GLUCOSYLTRANSFERASE"/>
    <property type="match status" value="1"/>
</dbReference>
<comment type="catalytic activity">
    <reaction evidence="11">
        <text>N(4)-(alpha-D-Man-(1-&gt;2)-alpha-D-Man-(1-&gt;2)-alpha-D-Man-(1-&gt;3)-[alpha-D-Man-(1-&gt;2)-alpha-D-Man-(1-&gt;3)-[alpha-D-Man-(1-&gt;2)-alpha-D-Man-(1-&gt;6)]-alpha-D-Man-(1-&gt;6)]-beta-D-Man-(1-&gt;4)-beta-D-GlcNAc-(1-&gt;4)-beta-D-GlcNAc)-L-asparaginyl-[protein] (N-glucan mannose isomer 9A1,2,3B1,2,3) + UDP-alpha-D-glucose = N(4)-(alpha-D-Glc-(1-&gt;3)-alpha-D-Man-(1-&gt;2)-alpha-D-Man-(1-&gt;2)-alpha-D-Man-(1-&gt;3)-[alpha-D-Man-(1-&gt;2)-alpha-D-Man-(1-&gt;3)-[alpha-D-Man-(1-&gt;2)-alpha-D-Man-(1-&gt;6)]-alpha-D-Man-(1-&gt;6)]-beta-D-Man-(1-&gt;4)-beta-D-GlcNAc-(1-&gt;4)-beta-D-GlcNAc)-L-asparaginyl-[protein] + UDP + H(+)</text>
        <dbReference type="Rhea" id="RHEA:61304"/>
        <dbReference type="Rhea" id="RHEA-COMP:14356"/>
        <dbReference type="Rhea" id="RHEA-COMP:14357"/>
        <dbReference type="ChEBI" id="CHEBI:15378"/>
        <dbReference type="ChEBI" id="CHEBI:58223"/>
        <dbReference type="ChEBI" id="CHEBI:58885"/>
        <dbReference type="ChEBI" id="CHEBI:59080"/>
        <dbReference type="ChEBI" id="CHEBI:139493"/>
    </reaction>
</comment>
<evidence type="ECO:0000256" key="4">
    <source>
        <dbReference type="ARBA" id="ARBA00006351"/>
    </source>
</evidence>
<evidence type="ECO:0000259" key="15">
    <source>
        <dbReference type="Pfam" id="PF18402"/>
    </source>
</evidence>
<evidence type="ECO:0000256" key="12">
    <source>
        <dbReference type="SAM" id="SignalP"/>
    </source>
</evidence>
<dbReference type="InterPro" id="IPR029044">
    <property type="entry name" value="Nucleotide-diphossugar_trans"/>
</dbReference>
<evidence type="ECO:0000313" key="19">
    <source>
        <dbReference type="Proteomes" id="UP000298663"/>
    </source>
</evidence>
<evidence type="ECO:0000256" key="2">
    <source>
        <dbReference type="ARBA" id="ARBA00004319"/>
    </source>
</evidence>
<feature type="domain" description="Glucosyltransferase 24 catalytic" evidence="17">
    <location>
        <begin position="1225"/>
        <end position="1492"/>
    </location>
</feature>
<evidence type="ECO:0000256" key="9">
    <source>
        <dbReference type="ARBA" id="ARBA00023180"/>
    </source>
</evidence>
<dbReference type="OrthoDB" id="27683at2759"/>
<dbReference type="InterPro" id="IPR040694">
    <property type="entry name" value="UGGT_TRXL_2"/>
</dbReference>
<evidence type="ECO:0000259" key="13">
    <source>
        <dbReference type="Pfam" id="PF18400"/>
    </source>
</evidence>
<feature type="signal peptide" evidence="12">
    <location>
        <begin position="1"/>
        <end position="18"/>
    </location>
</feature>
<accession>A0A4U5NEE1</accession>
<feature type="domain" description="UGGT thioredoxin-like" evidence="14">
    <location>
        <begin position="295"/>
        <end position="423"/>
    </location>
</feature>
<dbReference type="Pfam" id="PF18401">
    <property type="entry name" value="Thioredoxin_13"/>
    <property type="match status" value="1"/>
</dbReference>
<dbReference type="Pfam" id="PF18404">
    <property type="entry name" value="Glyco_transf_24"/>
    <property type="match status" value="1"/>
</dbReference>
<comment type="similarity">
    <text evidence="4">Belongs to the glycosyltransferase 8 family.</text>
</comment>
<protein>
    <recommendedName>
        <fullName evidence="20">UDP-glucose:glycoprotein glucosyltransferase</fullName>
    </recommendedName>
</protein>
<dbReference type="GO" id="GO:0018279">
    <property type="term" value="P:protein N-linked glycosylation via asparagine"/>
    <property type="evidence" value="ECO:0007669"/>
    <property type="project" value="TreeGrafter"/>
</dbReference>
<dbReference type="Pfam" id="PF06427">
    <property type="entry name" value="UDP-g_GGTase"/>
    <property type="match status" value="1"/>
</dbReference>
<feature type="domain" description="UGGT thioredoxin-like" evidence="15">
    <location>
        <begin position="436"/>
        <end position="682"/>
    </location>
</feature>
<dbReference type="PANTHER" id="PTHR11226">
    <property type="entry name" value="UDP-GLUCOSE GLYCOPROTEIN:GLUCOSYLTRANSFERASE"/>
    <property type="match status" value="1"/>
</dbReference>
<evidence type="ECO:0000259" key="16">
    <source>
        <dbReference type="Pfam" id="PF18403"/>
    </source>
</evidence>
<reference evidence="18 19" key="1">
    <citation type="journal article" date="2015" name="Genome Biol.">
        <title>Comparative genomics of Steinernema reveals deeply conserved gene regulatory networks.</title>
        <authorList>
            <person name="Dillman A.R."/>
            <person name="Macchietto M."/>
            <person name="Porter C.F."/>
            <person name="Rogers A."/>
            <person name="Williams B."/>
            <person name="Antoshechkin I."/>
            <person name="Lee M.M."/>
            <person name="Goodwin Z."/>
            <person name="Lu X."/>
            <person name="Lewis E.E."/>
            <person name="Goodrich-Blair H."/>
            <person name="Stock S.P."/>
            <person name="Adams B.J."/>
            <person name="Sternberg P.W."/>
            <person name="Mortazavi A."/>
        </authorList>
    </citation>
    <scope>NUCLEOTIDE SEQUENCE [LARGE SCALE GENOMIC DNA]</scope>
    <source>
        <strain evidence="18 19">ALL</strain>
    </source>
</reference>
<comment type="function">
    <text evidence="10">Recognizes glycoproteins with minor folding defects. Reglucosylates single N-glycans near the misfolded part of the protein, thus providing quality control for protein folding in the endoplasmic reticulum. Reglucosylated proteins are recognized by calreticulin for recycling to the endoplasmic reticulum and refolding or degradation.</text>
</comment>
<keyword evidence="5" id="KW-0328">Glycosyltransferase</keyword>
<feature type="chain" id="PRO_5020501672" description="UDP-glucose:glycoprotein glucosyltransferase" evidence="12">
    <location>
        <begin position="19"/>
        <end position="1514"/>
    </location>
</feature>
<dbReference type="Pfam" id="PF18400">
    <property type="entry name" value="Thioredoxin_12"/>
    <property type="match status" value="1"/>
</dbReference>
<organism evidence="18 19">
    <name type="scientific">Steinernema carpocapsae</name>
    <name type="common">Entomopathogenic nematode</name>
    <dbReference type="NCBI Taxonomy" id="34508"/>
    <lineage>
        <taxon>Eukaryota</taxon>
        <taxon>Metazoa</taxon>
        <taxon>Ecdysozoa</taxon>
        <taxon>Nematoda</taxon>
        <taxon>Chromadorea</taxon>
        <taxon>Rhabditida</taxon>
        <taxon>Tylenchina</taxon>
        <taxon>Panagrolaimomorpha</taxon>
        <taxon>Strongyloidoidea</taxon>
        <taxon>Steinernematidae</taxon>
        <taxon>Steinernema</taxon>
    </lineage>
</organism>
<evidence type="ECO:0000256" key="7">
    <source>
        <dbReference type="ARBA" id="ARBA00022729"/>
    </source>
</evidence>
<evidence type="ECO:0008006" key="20">
    <source>
        <dbReference type="Google" id="ProtNLM"/>
    </source>
</evidence>
<evidence type="ECO:0000313" key="18">
    <source>
        <dbReference type="EMBL" id="TKR80881.1"/>
    </source>
</evidence>
<proteinExistence type="inferred from homology"/>
<keyword evidence="9" id="KW-0325">Glycoprotein</keyword>
<dbReference type="CDD" id="cd06432">
    <property type="entry name" value="GT8_HUGT1_C_like"/>
    <property type="match status" value="1"/>
</dbReference>
<feature type="domain" description="UGGT thioredoxin-like" evidence="13">
    <location>
        <begin position="38"/>
        <end position="216"/>
    </location>
</feature>
<keyword evidence="7 12" id="KW-0732">Signal</keyword>
<evidence type="ECO:0000259" key="14">
    <source>
        <dbReference type="Pfam" id="PF18401"/>
    </source>
</evidence>
<dbReference type="GO" id="GO:0003980">
    <property type="term" value="F:UDP-glucose:glycoprotein glucosyltransferase activity"/>
    <property type="evidence" value="ECO:0007669"/>
    <property type="project" value="InterPro"/>
</dbReference>
<evidence type="ECO:0000259" key="17">
    <source>
        <dbReference type="Pfam" id="PF18404"/>
    </source>
</evidence>
<dbReference type="InterPro" id="IPR040692">
    <property type="entry name" value="UGGT_TRXL_3"/>
</dbReference>
<dbReference type="STRING" id="34508.A0A4U5NEE1"/>
<dbReference type="InterPro" id="IPR009448">
    <property type="entry name" value="UDP-g_GGtrans"/>
</dbReference>
<dbReference type="PROSITE" id="PS51257">
    <property type="entry name" value="PROKAR_LIPOPROTEIN"/>
    <property type="match status" value="1"/>
</dbReference>
<evidence type="ECO:0000256" key="8">
    <source>
        <dbReference type="ARBA" id="ARBA00022824"/>
    </source>
</evidence>
<dbReference type="InterPro" id="IPR040693">
    <property type="entry name" value="UGGT_TRXL_1"/>
</dbReference>
<comment type="subcellular location">
    <subcellularLocation>
        <location evidence="2">Endoplasmic reticulum lumen</location>
    </subcellularLocation>
</comment>
<dbReference type="InterPro" id="IPR040525">
    <property type="entry name" value="UGGT_TRXL_4"/>
</dbReference>
<evidence type="ECO:0000256" key="1">
    <source>
        <dbReference type="ARBA" id="ARBA00001913"/>
    </source>
</evidence>
<dbReference type="Pfam" id="PF18403">
    <property type="entry name" value="Thioredoxin_15"/>
    <property type="match status" value="1"/>
</dbReference>
<dbReference type="Pfam" id="PF18402">
    <property type="entry name" value="Thioredoxin_14"/>
    <property type="match status" value="1"/>
</dbReference>
<dbReference type="UniPathway" id="UPA00378"/>
<feature type="domain" description="UDP-glucose:glycoprotein glucosyltransferase thioredoxin-like" evidence="16">
    <location>
        <begin position="712"/>
        <end position="931"/>
    </location>
</feature>
<evidence type="ECO:0000256" key="3">
    <source>
        <dbReference type="ARBA" id="ARBA00004922"/>
    </source>
</evidence>
<dbReference type="Gene3D" id="3.90.550.10">
    <property type="entry name" value="Spore Coat Polysaccharide Biosynthesis Protein SpsA, Chain A"/>
    <property type="match status" value="1"/>
</dbReference>
<evidence type="ECO:0000256" key="5">
    <source>
        <dbReference type="ARBA" id="ARBA00022676"/>
    </source>
</evidence>
<dbReference type="Proteomes" id="UP000298663">
    <property type="component" value="Unassembled WGS sequence"/>
</dbReference>
<comment type="caution">
    <text evidence="18">The sequence shown here is derived from an EMBL/GenBank/DDBJ whole genome shotgun (WGS) entry which is preliminary data.</text>
</comment>
<reference evidence="18 19" key="2">
    <citation type="journal article" date="2019" name="G3 (Bethesda)">
        <title>Hybrid Assembly of the Genome of the Entomopathogenic Nematode Steinernema carpocapsae Identifies the X-Chromosome.</title>
        <authorList>
            <person name="Serra L."/>
            <person name="Macchietto M."/>
            <person name="Macias-Munoz A."/>
            <person name="McGill C.J."/>
            <person name="Rodriguez I.M."/>
            <person name="Rodriguez B."/>
            <person name="Murad R."/>
            <person name="Mortazavi A."/>
        </authorList>
    </citation>
    <scope>NUCLEOTIDE SEQUENCE [LARGE SCALE GENOMIC DNA]</scope>
    <source>
        <strain evidence="18 19">ALL</strain>
    </source>
</reference>
<gene>
    <name evidence="18" type="ORF">L596_014868</name>
</gene>
<keyword evidence="8" id="KW-0256">Endoplasmic reticulum</keyword>
<dbReference type="GO" id="GO:0051082">
    <property type="term" value="F:unfolded protein binding"/>
    <property type="evidence" value="ECO:0007669"/>
    <property type="project" value="TreeGrafter"/>
</dbReference>
<comment type="pathway">
    <text evidence="3">Protein modification; protein glycosylation.</text>
</comment>
<dbReference type="EMBL" id="AZBU02000004">
    <property type="protein sequence ID" value="TKR80881.1"/>
    <property type="molecule type" value="Genomic_DNA"/>
</dbReference>
<dbReference type="GO" id="GO:0005788">
    <property type="term" value="C:endoplasmic reticulum lumen"/>
    <property type="evidence" value="ECO:0007669"/>
    <property type="project" value="UniProtKB-SubCell"/>
</dbReference>
<comment type="cofactor">
    <cofactor evidence="1">
        <name>Ca(2+)</name>
        <dbReference type="ChEBI" id="CHEBI:29108"/>
    </cofactor>
</comment>
<dbReference type="GO" id="GO:0036503">
    <property type="term" value="P:ERAD pathway"/>
    <property type="evidence" value="ECO:0007669"/>
    <property type="project" value="TreeGrafter"/>
</dbReference>
<dbReference type="SUPFAM" id="SSF53448">
    <property type="entry name" value="Nucleotide-diphospho-sugar transferases"/>
    <property type="match status" value="1"/>
</dbReference>
<keyword evidence="6" id="KW-0808">Transferase</keyword>
<sequence>MRHFVLTWAFVLLTLGCATVESFSKKPVITSVTSKWGQTSLLAETSEYFASESNERFWQFVLEVVERLNSDEYKTYTPQKVYEAALKLASPVLGDSTNDMLKLSLSLRIHSPAVVMQYQLGNEHDNIDCPAFIDLNGKIACNVSELDEVMKTALEGTPSVLISTDHVCPSTNGHKDVPVLILYGDLGSQSWLTLHIAARALSTSGKVKYVFRHFQKFNTKLTSPVGLSGYGVELAIKNTEYKAVDDSAVKSDDKFEADEDIPELEDVAGLNFNVLKKRNSHLRDNLKKLWMEMNEKQELTLLKQWEVQDLGFQAAQSVVDADPEDAIAHLVDLSQNFPTHARLLTKVSVNKNLRKEVEMNQENAFAPLKLDSGDSALYINGIPVDLDSMDLFQILEVLKKEEALANAFNKMDIGREYLSLLFNEAPTEDAPAYAIDFRDGFPEYINDLDKDKMYRGWGNSVKMMLQPYFPGMIRPIARNFFTLVFVVDPAHPDTRSLLKTAYSFYSHQVAMRIGFIFVANDNRETANGMHDASVALLNFYNFVKTEKSIPKAIYHLSNLLDTIDGQITPEDVHRFFRQEFSDQEVEDIFGSNSDYDNGRSAGAAFFRKSKIGSTPKVLLNGVALDDEGIKGDKFEETVINEVMRQTQKIQMAVMKGRLTDRDNVMKWIMSQPEVLPRLNSRVLSGESKYVPLTGISQCKLNVFSQFVKASTEAKGECVMERMKYLTKSDEDNTRWFNVWVAGDMDSESGRDLLANAMKHLKKSNSMRLGLLQNPAQKSEDVGKVTNLIYNSIRLLPNHITKQMLLKLTKADIAKKVDDGVMKVDDVAVQGMSVDSFKKEVGLMNYDFLRMEADYAQSVVGLKPGQRAVIVNGMVVGPFEDDESFEVEDFALLETVIARKNAESIAKTVDGWDFHKRDGKSSDMLMRVFSAMGAFSQKKTRNWVVFSDDVHSVVTLSKNEEKRPVVDVVAVVDPLSKQAQKLAPLLQLIYNVLNCDMKIAMNPKAKLSELPLKRFYRFVANNELLFDKHGNLINPMAIFNDLPSKQLLTMSVSPPDSWMVQPIYAKYDLDNIKMEQVGKNGVIVRFELATILLEGHCFDEITGGPPRGLQFIIGTEKKRDLSDTIVMANLGYFQLKASPGAWVVSLREGRSKDIYEIKSHTNTEEGGNNESIRVLIDSFSGRTIRVRVAKRPSMQDYNLLDESDSDGSLFSGLSSAFSGGDSNEVINVFSLASGHLYERFMRIMMLSVVKNTKHPVKFWLLNNYLSPQFRESLPKMAKKYNIKYELVEYKWPRWLNQQSEKQRVMWGYKILFLDVLFPLNVKKIIFVDADQIVRADLMELMDLDLGGAPYGFTPFCESRKSMDGFRFWKQGYWANHLAGRKYHISALYVIDLVKFRQLAAGDRLRGQYQGLSADPNSLANLDQDLPNNMIHQVRIKSLPQEWLWCETWCDDDSKSRAKTIDLCNNPLTKEPKLDSAVRIVGEWKDYDDEIKSLLNQKVVEPSSEAKEAENAHSEL</sequence>
<evidence type="ECO:0000256" key="6">
    <source>
        <dbReference type="ARBA" id="ARBA00022679"/>
    </source>
</evidence>
<dbReference type="FunFam" id="3.90.550.10:FF:000004">
    <property type="entry name" value="UDP-glucose glycoprotein glucosyltransferase 1"/>
    <property type="match status" value="1"/>
</dbReference>
<keyword evidence="19" id="KW-1185">Reference proteome</keyword>
<name>A0A4U5NEE1_STECR</name>